<name>K1P7Q5_MAGGI</name>
<organism evidence="1">
    <name type="scientific">Magallana gigas</name>
    <name type="common">Pacific oyster</name>
    <name type="synonym">Crassostrea gigas</name>
    <dbReference type="NCBI Taxonomy" id="29159"/>
    <lineage>
        <taxon>Eukaryota</taxon>
        <taxon>Metazoa</taxon>
        <taxon>Spiralia</taxon>
        <taxon>Lophotrochozoa</taxon>
        <taxon>Mollusca</taxon>
        <taxon>Bivalvia</taxon>
        <taxon>Autobranchia</taxon>
        <taxon>Pteriomorphia</taxon>
        <taxon>Ostreida</taxon>
        <taxon>Ostreoidea</taxon>
        <taxon>Ostreidae</taxon>
        <taxon>Magallana</taxon>
    </lineage>
</organism>
<reference evidence="1" key="1">
    <citation type="journal article" date="2012" name="Nature">
        <title>The oyster genome reveals stress adaptation and complexity of shell formation.</title>
        <authorList>
            <person name="Zhang G."/>
            <person name="Fang X."/>
            <person name="Guo X."/>
            <person name="Li L."/>
            <person name="Luo R."/>
            <person name="Xu F."/>
            <person name="Yang P."/>
            <person name="Zhang L."/>
            <person name="Wang X."/>
            <person name="Qi H."/>
            <person name="Xiong Z."/>
            <person name="Que H."/>
            <person name="Xie Y."/>
            <person name="Holland P.W."/>
            <person name="Paps J."/>
            <person name="Zhu Y."/>
            <person name="Wu F."/>
            <person name="Chen Y."/>
            <person name="Wang J."/>
            <person name="Peng C."/>
            <person name="Meng J."/>
            <person name="Yang L."/>
            <person name="Liu J."/>
            <person name="Wen B."/>
            <person name="Zhang N."/>
            <person name="Huang Z."/>
            <person name="Zhu Q."/>
            <person name="Feng Y."/>
            <person name="Mount A."/>
            <person name="Hedgecock D."/>
            <person name="Xu Z."/>
            <person name="Liu Y."/>
            <person name="Domazet-Loso T."/>
            <person name="Du Y."/>
            <person name="Sun X."/>
            <person name="Zhang S."/>
            <person name="Liu B."/>
            <person name="Cheng P."/>
            <person name="Jiang X."/>
            <person name="Li J."/>
            <person name="Fan D."/>
            <person name="Wang W."/>
            <person name="Fu W."/>
            <person name="Wang T."/>
            <person name="Wang B."/>
            <person name="Zhang J."/>
            <person name="Peng Z."/>
            <person name="Li Y."/>
            <person name="Li N."/>
            <person name="Wang J."/>
            <person name="Chen M."/>
            <person name="He Y."/>
            <person name="Tan F."/>
            <person name="Song X."/>
            <person name="Zheng Q."/>
            <person name="Huang R."/>
            <person name="Yang H."/>
            <person name="Du X."/>
            <person name="Chen L."/>
            <person name="Yang M."/>
            <person name="Gaffney P.M."/>
            <person name="Wang S."/>
            <person name="Luo L."/>
            <person name="She Z."/>
            <person name="Ming Y."/>
            <person name="Huang W."/>
            <person name="Zhang S."/>
            <person name="Huang B."/>
            <person name="Zhang Y."/>
            <person name="Qu T."/>
            <person name="Ni P."/>
            <person name="Miao G."/>
            <person name="Wang J."/>
            <person name="Wang Q."/>
            <person name="Steinberg C.E."/>
            <person name="Wang H."/>
            <person name="Li N."/>
            <person name="Qian L."/>
            <person name="Zhang G."/>
            <person name="Li Y."/>
            <person name="Yang H."/>
            <person name="Liu X."/>
            <person name="Wang J."/>
            <person name="Yin Y."/>
            <person name="Wang J."/>
        </authorList>
    </citation>
    <scope>NUCLEOTIDE SEQUENCE [LARGE SCALE GENOMIC DNA]</scope>
    <source>
        <strain evidence="1">05x7-T-G4-1.051#20</strain>
    </source>
</reference>
<accession>K1P7Q5</accession>
<proteinExistence type="predicted"/>
<gene>
    <name evidence="1" type="ORF">CGI_10000556</name>
</gene>
<evidence type="ECO:0000313" key="1">
    <source>
        <dbReference type="EMBL" id="EKC17568.1"/>
    </source>
</evidence>
<dbReference type="AlphaFoldDB" id="K1P7Q5"/>
<protein>
    <submittedName>
        <fullName evidence="1">Uncharacterized protein</fullName>
    </submittedName>
</protein>
<sequence>MFHQGHLCYTMDILMEYVLIKKKRKKKMKEMPVRWMKGAQLFVGLQMYRMMRMGKSLQRQESMNKLKQHLVEYHEI</sequence>
<dbReference type="EMBL" id="JH822629">
    <property type="protein sequence ID" value="EKC17568.1"/>
    <property type="molecule type" value="Genomic_DNA"/>
</dbReference>
<dbReference type="HOGENOM" id="CLU_2656835_0_0_1"/>
<dbReference type="InParanoid" id="K1P7Q5"/>